<sequence length="73" mass="8567">QGMKISLRLHFSIFRLLRNILNMFCKLGCGKYNNYTDHPCSGNRRDYFGVQITELAVIVKRQHLDKVSHNTKK</sequence>
<dbReference type="AlphaFoldDB" id="A0AA41Y9I6"/>
<feature type="non-terminal residue" evidence="1">
    <location>
        <position position="1"/>
    </location>
</feature>
<evidence type="ECO:0000313" key="1">
    <source>
        <dbReference type="EMBL" id="MCW0484644.1"/>
    </source>
</evidence>
<organism evidence="1 2">
    <name type="scientific">Gaoshiqia sediminis</name>
    <dbReference type="NCBI Taxonomy" id="2986998"/>
    <lineage>
        <taxon>Bacteria</taxon>
        <taxon>Pseudomonadati</taxon>
        <taxon>Bacteroidota</taxon>
        <taxon>Bacteroidia</taxon>
        <taxon>Marinilabiliales</taxon>
        <taxon>Prolixibacteraceae</taxon>
        <taxon>Gaoshiqia</taxon>
    </lineage>
</organism>
<dbReference type="EMBL" id="JAPAAF010000044">
    <property type="protein sequence ID" value="MCW0484644.1"/>
    <property type="molecule type" value="Genomic_DNA"/>
</dbReference>
<dbReference type="RefSeq" id="WP_282593235.1">
    <property type="nucleotide sequence ID" value="NZ_JAPAAF010000044.1"/>
</dbReference>
<evidence type="ECO:0000313" key="2">
    <source>
        <dbReference type="Proteomes" id="UP001163821"/>
    </source>
</evidence>
<gene>
    <name evidence="1" type="ORF">N2K84_18060</name>
</gene>
<name>A0AA41Y9I6_9BACT</name>
<comment type="caution">
    <text evidence="1">The sequence shown here is derived from an EMBL/GenBank/DDBJ whole genome shotgun (WGS) entry which is preliminary data.</text>
</comment>
<proteinExistence type="predicted"/>
<reference evidence="1" key="1">
    <citation type="submission" date="2022-10" db="EMBL/GenBank/DDBJ databases">
        <title>Gaoshiqiia sediminis gen. nov., sp. nov., isolated from coastal sediment.</title>
        <authorList>
            <person name="Yu W.X."/>
            <person name="Mu D.S."/>
            <person name="Du J.Z."/>
            <person name="Liang Y.Q."/>
        </authorList>
    </citation>
    <scope>NUCLEOTIDE SEQUENCE</scope>
    <source>
        <strain evidence="1">A06</strain>
    </source>
</reference>
<keyword evidence="2" id="KW-1185">Reference proteome</keyword>
<accession>A0AA41Y9I6</accession>
<dbReference type="Proteomes" id="UP001163821">
    <property type="component" value="Unassembled WGS sequence"/>
</dbReference>
<protein>
    <submittedName>
        <fullName evidence="1">Uncharacterized protein</fullName>
    </submittedName>
</protein>